<protein>
    <submittedName>
        <fullName evidence="9">Acyltransferase</fullName>
    </submittedName>
</protein>
<evidence type="ECO:0000313" key="10">
    <source>
        <dbReference type="Proteomes" id="UP000729701"/>
    </source>
</evidence>
<dbReference type="GO" id="GO:0005886">
    <property type="term" value="C:plasma membrane"/>
    <property type="evidence" value="ECO:0007669"/>
    <property type="project" value="UniProtKB-SubCell"/>
</dbReference>
<dbReference type="Pfam" id="PF01757">
    <property type="entry name" value="Acyl_transf_3"/>
    <property type="match status" value="1"/>
</dbReference>
<feature type="transmembrane region" description="Helical" evidence="7">
    <location>
        <begin position="307"/>
        <end position="327"/>
    </location>
</feature>
<comment type="subcellular location">
    <subcellularLocation>
        <location evidence="1">Cell membrane</location>
        <topology evidence="1">Multi-pass membrane protein</topology>
    </subcellularLocation>
</comment>
<keyword evidence="9" id="KW-0012">Acyltransferase</keyword>
<dbReference type="PANTHER" id="PTHR40074:SF2">
    <property type="entry name" value="O-ACETYLTRANSFERASE WECH"/>
    <property type="match status" value="1"/>
</dbReference>
<dbReference type="AlphaFoldDB" id="A0A951UVP5"/>
<feature type="transmembrane region" description="Helical" evidence="7">
    <location>
        <begin position="56"/>
        <end position="79"/>
    </location>
</feature>
<feature type="transmembrane region" description="Helical" evidence="7">
    <location>
        <begin position="339"/>
        <end position="359"/>
    </location>
</feature>
<keyword evidence="6 7" id="KW-0472">Membrane</keyword>
<feature type="transmembrane region" description="Helical" evidence="7">
    <location>
        <begin position="163"/>
        <end position="184"/>
    </location>
</feature>
<evidence type="ECO:0000256" key="6">
    <source>
        <dbReference type="ARBA" id="ARBA00023136"/>
    </source>
</evidence>
<dbReference type="GO" id="GO:0009246">
    <property type="term" value="P:enterobacterial common antigen biosynthetic process"/>
    <property type="evidence" value="ECO:0007669"/>
    <property type="project" value="TreeGrafter"/>
</dbReference>
<sequence>MQEEIASKNSMTKTVEISVNSRLFFIDFIKAISITAVVSFHSLIVPRSTYTDSASLIDILFSPLRFCVPVLLTISFMLFERGLSKDFAIPQMSIIKKRLTRLAVPTVFWFSLVAVLKILSGNSITEIAIEIFRGEIFTGAYYLLILFQLIPLYILIRRWLSSWINILLIFGIQGLIFSLTYLSLIFKDAPQLSAFLINIGRVPFIYWFAYAALGGFLYKNISILVNISSLISRRIQVIMLVISYLGAIGNYIFFNQINNDNIVPFEYITLSCILNTIILFLCFSSIEEIQLPLFVIKAVKLLSKYSLGIFCLNGILYLLFLSLSTHLLRNTVFDFTHILLLKVCGWGLLLVVSLSLSILMSKIGLKKMVC</sequence>
<keyword evidence="3" id="KW-1003">Cell membrane</keyword>
<comment type="similarity">
    <text evidence="2">Belongs to the acyltransferase 3 family.</text>
</comment>
<comment type="caution">
    <text evidence="9">The sequence shown here is derived from an EMBL/GenBank/DDBJ whole genome shotgun (WGS) entry which is preliminary data.</text>
</comment>
<evidence type="ECO:0000313" key="9">
    <source>
        <dbReference type="EMBL" id="MBW4670886.1"/>
    </source>
</evidence>
<dbReference type="EMBL" id="JAHHGZ010000036">
    <property type="protein sequence ID" value="MBW4670886.1"/>
    <property type="molecule type" value="Genomic_DNA"/>
</dbReference>
<feature type="domain" description="Acyltransferase 3" evidence="8">
    <location>
        <begin position="25"/>
        <end position="361"/>
    </location>
</feature>
<dbReference type="Proteomes" id="UP000729701">
    <property type="component" value="Unassembled WGS sequence"/>
</dbReference>
<reference evidence="9" key="1">
    <citation type="submission" date="2021-05" db="EMBL/GenBank/DDBJ databases">
        <authorList>
            <person name="Pietrasiak N."/>
            <person name="Ward R."/>
            <person name="Stajich J.E."/>
            <person name="Kurbessoian T."/>
        </authorList>
    </citation>
    <scope>NUCLEOTIDE SEQUENCE</scope>
    <source>
        <strain evidence="9">GSE-NOS-MK-12-04C</strain>
    </source>
</reference>
<accession>A0A951UVP5</accession>
<evidence type="ECO:0000256" key="4">
    <source>
        <dbReference type="ARBA" id="ARBA00022692"/>
    </source>
</evidence>
<evidence type="ECO:0000256" key="7">
    <source>
        <dbReference type="SAM" id="Phobius"/>
    </source>
</evidence>
<feature type="transmembrane region" description="Helical" evidence="7">
    <location>
        <begin position="21"/>
        <end position="44"/>
    </location>
</feature>
<evidence type="ECO:0000256" key="5">
    <source>
        <dbReference type="ARBA" id="ARBA00022989"/>
    </source>
</evidence>
<organism evidence="9 10">
    <name type="scientific">Cyanomargarita calcarea GSE-NOS-MK-12-04C</name>
    <dbReference type="NCBI Taxonomy" id="2839659"/>
    <lineage>
        <taxon>Bacteria</taxon>
        <taxon>Bacillati</taxon>
        <taxon>Cyanobacteriota</taxon>
        <taxon>Cyanophyceae</taxon>
        <taxon>Nostocales</taxon>
        <taxon>Cyanomargaritaceae</taxon>
        <taxon>Cyanomargarita</taxon>
    </lineage>
</organism>
<dbReference type="InterPro" id="IPR002656">
    <property type="entry name" value="Acyl_transf_3_dom"/>
</dbReference>
<dbReference type="GO" id="GO:0016413">
    <property type="term" value="F:O-acetyltransferase activity"/>
    <property type="evidence" value="ECO:0007669"/>
    <property type="project" value="TreeGrafter"/>
</dbReference>
<evidence type="ECO:0000256" key="1">
    <source>
        <dbReference type="ARBA" id="ARBA00004651"/>
    </source>
</evidence>
<keyword evidence="5 7" id="KW-1133">Transmembrane helix</keyword>
<feature type="transmembrane region" description="Helical" evidence="7">
    <location>
        <begin position="99"/>
        <end position="119"/>
    </location>
</feature>
<keyword evidence="9" id="KW-0808">Transferase</keyword>
<evidence type="ECO:0000256" key="3">
    <source>
        <dbReference type="ARBA" id="ARBA00022475"/>
    </source>
</evidence>
<name>A0A951UVP5_9CYAN</name>
<keyword evidence="4 7" id="KW-0812">Transmembrane</keyword>
<dbReference type="PANTHER" id="PTHR40074">
    <property type="entry name" value="O-ACETYLTRANSFERASE WECH"/>
    <property type="match status" value="1"/>
</dbReference>
<reference evidence="9" key="2">
    <citation type="journal article" date="2022" name="Microbiol. Resour. Announc.">
        <title>Metagenome Sequencing to Explore Phylogenomics of Terrestrial Cyanobacteria.</title>
        <authorList>
            <person name="Ward R.D."/>
            <person name="Stajich J.E."/>
            <person name="Johansen J.R."/>
            <person name="Huntemann M."/>
            <person name="Clum A."/>
            <person name="Foster B."/>
            <person name="Foster B."/>
            <person name="Roux S."/>
            <person name="Palaniappan K."/>
            <person name="Varghese N."/>
            <person name="Mukherjee S."/>
            <person name="Reddy T.B.K."/>
            <person name="Daum C."/>
            <person name="Copeland A."/>
            <person name="Chen I.A."/>
            <person name="Ivanova N.N."/>
            <person name="Kyrpides N.C."/>
            <person name="Shapiro N."/>
            <person name="Eloe-Fadrosh E.A."/>
            <person name="Pietrasiak N."/>
        </authorList>
    </citation>
    <scope>NUCLEOTIDE SEQUENCE</scope>
    <source>
        <strain evidence="9">GSE-NOS-MK-12-04C</strain>
    </source>
</reference>
<feature type="transmembrane region" description="Helical" evidence="7">
    <location>
        <begin position="237"/>
        <end position="255"/>
    </location>
</feature>
<evidence type="ECO:0000256" key="2">
    <source>
        <dbReference type="ARBA" id="ARBA00007400"/>
    </source>
</evidence>
<proteinExistence type="inferred from homology"/>
<evidence type="ECO:0000259" key="8">
    <source>
        <dbReference type="Pfam" id="PF01757"/>
    </source>
</evidence>
<feature type="transmembrane region" description="Helical" evidence="7">
    <location>
        <begin position="267"/>
        <end position="286"/>
    </location>
</feature>
<feature type="transmembrane region" description="Helical" evidence="7">
    <location>
        <begin position="139"/>
        <end position="156"/>
    </location>
</feature>
<feature type="transmembrane region" description="Helical" evidence="7">
    <location>
        <begin position="204"/>
        <end position="225"/>
    </location>
</feature>
<gene>
    <name evidence="9" type="ORF">KME60_26550</name>
</gene>